<organism evidence="2">
    <name type="scientific">Arundo donax</name>
    <name type="common">Giant reed</name>
    <name type="synonym">Donax arundinaceus</name>
    <dbReference type="NCBI Taxonomy" id="35708"/>
    <lineage>
        <taxon>Eukaryota</taxon>
        <taxon>Viridiplantae</taxon>
        <taxon>Streptophyta</taxon>
        <taxon>Embryophyta</taxon>
        <taxon>Tracheophyta</taxon>
        <taxon>Spermatophyta</taxon>
        <taxon>Magnoliopsida</taxon>
        <taxon>Liliopsida</taxon>
        <taxon>Poales</taxon>
        <taxon>Poaceae</taxon>
        <taxon>PACMAD clade</taxon>
        <taxon>Arundinoideae</taxon>
        <taxon>Arundineae</taxon>
        <taxon>Arundo</taxon>
    </lineage>
</organism>
<reference evidence="2" key="2">
    <citation type="journal article" date="2015" name="Data Brief">
        <title>Shoot transcriptome of the giant reed, Arundo donax.</title>
        <authorList>
            <person name="Barrero R.A."/>
            <person name="Guerrero F.D."/>
            <person name="Moolhuijzen P."/>
            <person name="Goolsby J.A."/>
            <person name="Tidwell J."/>
            <person name="Bellgard S.E."/>
            <person name="Bellgard M.I."/>
        </authorList>
    </citation>
    <scope>NUCLEOTIDE SEQUENCE</scope>
    <source>
        <tissue evidence="2">Shoot tissue taken approximately 20 cm above the soil surface</tissue>
    </source>
</reference>
<accession>A0A0A9H8F9</accession>
<evidence type="ECO:0000313" key="2">
    <source>
        <dbReference type="EMBL" id="JAE29183.1"/>
    </source>
</evidence>
<protein>
    <submittedName>
        <fullName evidence="2">Uncharacterized protein</fullName>
    </submittedName>
</protein>
<keyword evidence="1" id="KW-0812">Transmembrane</keyword>
<reference evidence="2" key="1">
    <citation type="submission" date="2014-09" db="EMBL/GenBank/DDBJ databases">
        <authorList>
            <person name="Magalhaes I.L.F."/>
            <person name="Oliveira U."/>
            <person name="Santos F.R."/>
            <person name="Vidigal T.H.D.A."/>
            <person name="Brescovit A.D."/>
            <person name="Santos A.J."/>
        </authorList>
    </citation>
    <scope>NUCLEOTIDE SEQUENCE</scope>
    <source>
        <tissue evidence="2">Shoot tissue taken approximately 20 cm above the soil surface</tissue>
    </source>
</reference>
<sequence>MKNGLLTHQYSRATLPCYLSCLVLVLIYVLLLICCR</sequence>
<dbReference type="AlphaFoldDB" id="A0A0A9H8F9"/>
<dbReference type="EMBL" id="GBRH01168713">
    <property type="protein sequence ID" value="JAE29183.1"/>
    <property type="molecule type" value="Transcribed_RNA"/>
</dbReference>
<name>A0A0A9H8F9_ARUDO</name>
<evidence type="ECO:0000256" key="1">
    <source>
        <dbReference type="SAM" id="Phobius"/>
    </source>
</evidence>
<keyword evidence="1" id="KW-1133">Transmembrane helix</keyword>
<proteinExistence type="predicted"/>
<feature type="transmembrane region" description="Helical" evidence="1">
    <location>
        <begin position="13"/>
        <end position="35"/>
    </location>
</feature>
<keyword evidence="1" id="KW-0472">Membrane</keyword>